<reference evidence="5" key="1">
    <citation type="submission" date="2016-06" db="UniProtKB">
        <authorList>
            <consortium name="WormBaseParasite"/>
        </authorList>
    </citation>
    <scope>IDENTIFICATION</scope>
</reference>
<dbReference type="Proteomes" id="UP000275846">
    <property type="component" value="Unassembled WGS sequence"/>
</dbReference>
<evidence type="ECO:0000259" key="2">
    <source>
        <dbReference type="PROSITE" id="PS50222"/>
    </source>
</evidence>
<reference evidence="3 4" key="2">
    <citation type="submission" date="2018-11" db="EMBL/GenBank/DDBJ databases">
        <authorList>
            <consortium name="Pathogen Informatics"/>
        </authorList>
    </citation>
    <scope>NUCLEOTIDE SEQUENCE [LARGE SCALE GENOMIC DNA]</scope>
    <source>
        <strain evidence="3 4">NST_G2</strain>
    </source>
</reference>
<keyword evidence="4" id="KW-1185">Reference proteome</keyword>
<accession>A0A183SLT6</accession>
<dbReference type="InterPro" id="IPR011992">
    <property type="entry name" value="EF-hand-dom_pair"/>
</dbReference>
<evidence type="ECO:0000256" key="1">
    <source>
        <dbReference type="ARBA" id="ARBA00022737"/>
    </source>
</evidence>
<feature type="domain" description="EF-hand" evidence="2">
    <location>
        <begin position="9"/>
        <end position="44"/>
    </location>
</feature>
<dbReference type="InterPro" id="IPR050230">
    <property type="entry name" value="CALM/Myosin/TropC-like"/>
</dbReference>
<organism evidence="5">
    <name type="scientific">Schistocephalus solidus</name>
    <name type="common">Tapeworm</name>
    <dbReference type="NCBI Taxonomy" id="70667"/>
    <lineage>
        <taxon>Eukaryota</taxon>
        <taxon>Metazoa</taxon>
        <taxon>Spiralia</taxon>
        <taxon>Lophotrochozoa</taxon>
        <taxon>Platyhelminthes</taxon>
        <taxon>Cestoda</taxon>
        <taxon>Eucestoda</taxon>
        <taxon>Diphyllobothriidea</taxon>
        <taxon>Diphyllobothriidae</taxon>
        <taxon>Schistocephalus</taxon>
    </lineage>
</organism>
<dbReference type="PROSITE" id="PS50222">
    <property type="entry name" value="EF_HAND_2"/>
    <property type="match status" value="2"/>
</dbReference>
<dbReference type="Gene3D" id="1.10.238.10">
    <property type="entry name" value="EF-hand"/>
    <property type="match status" value="1"/>
</dbReference>
<evidence type="ECO:0000313" key="4">
    <source>
        <dbReference type="Proteomes" id="UP000275846"/>
    </source>
</evidence>
<evidence type="ECO:0000313" key="5">
    <source>
        <dbReference type="WBParaSite" id="SSLN_0000534701-mRNA-1"/>
    </source>
</evidence>
<dbReference type="FunFam" id="1.10.238.10:FF:000178">
    <property type="entry name" value="Calmodulin-2 A"/>
    <property type="match status" value="1"/>
</dbReference>
<gene>
    <name evidence="3" type="ORF">SSLN_LOCUS5184</name>
</gene>
<sequence>MKVEDLMDHEIEEIKKGFKFFDKSNTGKIKTEEIGLCLRWLKLVPTQAQIAAFMELGDPEKRGRINFETFLSMAAQLWCSDAQKREGEIWGAFLCFDKADKGKLPAEEVKKILTEYGEEPIPEKEANAIIKSFVDKKDNMVEYGYIIRAWQK</sequence>
<dbReference type="GO" id="GO:0016460">
    <property type="term" value="C:myosin II complex"/>
    <property type="evidence" value="ECO:0007669"/>
    <property type="project" value="TreeGrafter"/>
</dbReference>
<feature type="domain" description="EF-hand" evidence="2">
    <location>
        <begin position="84"/>
        <end position="119"/>
    </location>
</feature>
<dbReference type="InterPro" id="IPR002048">
    <property type="entry name" value="EF_hand_dom"/>
</dbReference>
<dbReference type="OrthoDB" id="26525at2759"/>
<dbReference type="SUPFAM" id="SSF47473">
    <property type="entry name" value="EF-hand"/>
    <property type="match status" value="1"/>
</dbReference>
<dbReference type="PANTHER" id="PTHR23048:SF0">
    <property type="entry name" value="CALMODULIN LIKE 3"/>
    <property type="match status" value="1"/>
</dbReference>
<dbReference type="WBParaSite" id="SSLN_0000534701-mRNA-1">
    <property type="protein sequence ID" value="SSLN_0000534701-mRNA-1"/>
    <property type="gene ID" value="SSLN_0000534701"/>
</dbReference>
<proteinExistence type="predicted"/>
<dbReference type="Pfam" id="PF13499">
    <property type="entry name" value="EF-hand_7"/>
    <property type="match status" value="1"/>
</dbReference>
<dbReference type="EMBL" id="UYSU01033149">
    <property type="protein sequence ID" value="VDL91569.1"/>
    <property type="molecule type" value="Genomic_DNA"/>
</dbReference>
<keyword evidence="1" id="KW-0677">Repeat</keyword>
<dbReference type="STRING" id="70667.A0A183SLT6"/>
<dbReference type="CDD" id="cd00051">
    <property type="entry name" value="EFh"/>
    <property type="match status" value="1"/>
</dbReference>
<dbReference type="AlphaFoldDB" id="A0A183SLT6"/>
<dbReference type="GO" id="GO:0005509">
    <property type="term" value="F:calcium ion binding"/>
    <property type="evidence" value="ECO:0007669"/>
    <property type="project" value="InterPro"/>
</dbReference>
<dbReference type="PANTHER" id="PTHR23048">
    <property type="entry name" value="MYOSIN LIGHT CHAIN 1, 3"/>
    <property type="match status" value="1"/>
</dbReference>
<evidence type="ECO:0000313" key="3">
    <source>
        <dbReference type="EMBL" id="VDL91569.1"/>
    </source>
</evidence>
<protein>
    <submittedName>
        <fullName evidence="5">Calmodulin</fullName>
    </submittedName>
</protein>
<name>A0A183SLT6_SCHSO</name>